<dbReference type="PANTHER" id="PTHR36528:SF1">
    <property type="entry name" value="CRISPR SYSTEM SINGLE-STRAND-SPECIFIC DEOXYRIBONUCLEASE CAS10_CSM1 (SUBTYPE III-A)"/>
    <property type="match status" value="1"/>
</dbReference>
<feature type="domain" description="GGDEF" evidence="13">
    <location>
        <begin position="612"/>
        <end position="769"/>
    </location>
</feature>
<keyword evidence="4" id="KW-0808">Transferase</keyword>
<dbReference type="Pfam" id="PF22335">
    <property type="entry name" value="Cas10-Cmr2_palm2"/>
    <property type="match status" value="1"/>
</dbReference>
<evidence type="ECO:0000256" key="2">
    <source>
        <dbReference type="ARBA" id="ARBA00005700"/>
    </source>
</evidence>
<evidence type="ECO:0000313" key="14">
    <source>
        <dbReference type="EMBL" id="RZV39477.1"/>
    </source>
</evidence>
<dbReference type="InterPro" id="IPR000160">
    <property type="entry name" value="GGDEF_dom"/>
</dbReference>
<dbReference type="Pfam" id="PF01966">
    <property type="entry name" value="HD"/>
    <property type="match status" value="1"/>
</dbReference>
<evidence type="ECO:0000256" key="1">
    <source>
        <dbReference type="ARBA" id="ARBA00001968"/>
    </source>
</evidence>
<dbReference type="InterPro" id="IPR052117">
    <property type="entry name" value="Cas10/Csm1_subtype-III-A"/>
</dbReference>
<dbReference type="PROSITE" id="PS50887">
    <property type="entry name" value="GGDEF"/>
    <property type="match status" value="1"/>
</dbReference>
<keyword evidence="5" id="KW-0540">Nuclease</keyword>
<evidence type="ECO:0000256" key="4">
    <source>
        <dbReference type="ARBA" id="ARBA00022679"/>
    </source>
</evidence>
<gene>
    <name evidence="14" type="primary">cas10</name>
    <name evidence="14" type="ORF">EVJ48_04610</name>
</gene>
<keyword evidence="9" id="KW-0269">Exonuclease</keyword>
<organism evidence="14 15">
    <name type="scientific">Candidatus Acidulodesulfobacterium acidiphilum</name>
    <dbReference type="NCBI Taxonomy" id="2597224"/>
    <lineage>
        <taxon>Bacteria</taxon>
        <taxon>Deltaproteobacteria</taxon>
        <taxon>Candidatus Acidulodesulfobacterales</taxon>
        <taxon>Candidatus Acidulodesulfobacterium</taxon>
    </lineage>
</organism>
<dbReference type="GO" id="GO:0016740">
    <property type="term" value="F:transferase activity"/>
    <property type="evidence" value="ECO:0007669"/>
    <property type="project" value="UniProtKB-KW"/>
</dbReference>
<evidence type="ECO:0000256" key="8">
    <source>
        <dbReference type="ARBA" id="ARBA00022801"/>
    </source>
</evidence>
<dbReference type="Proteomes" id="UP000322454">
    <property type="component" value="Unassembled WGS sequence"/>
</dbReference>
<dbReference type="Gene3D" id="3.30.70.270">
    <property type="match status" value="1"/>
</dbReference>
<dbReference type="SUPFAM" id="SSF109604">
    <property type="entry name" value="HD-domain/PDEase-like"/>
    <property type="match status" value="1"/>
</dbReference>
<comment type="caution">
    <text evidence="14">The sequence shown here is derived from an EMBL/GenBank/DDBJ whole genome shotgun (WGS) entry which is preliminary data.</text>
</comment>
<reference evidence="14 15" key="1">
    <citation type="submission" date="2019-01" db="EMBL/GenBank/DDBJ databases">
        <title>Insights into ecological role of a new deltaproteobacterial order Candidatus Sinidesulfobacterales (Sva0485) by metagenomics and metatranscriptomics.</title>
        <authorList>
            <person name="Tan S."/>
            <person name="Liu J."/>
            <person name="Fang Y."/>
            <person name="Hedlund B."/>
            <person name="Lian Z.-H."/>
            <person name="Huang L.-Y."/>
            <person name="Li J.-T."/>
            <person name="Huang L.-N."/>
            <person name="Li W.-J."/>
            <person name="Jiang H.-C."/>
            <person name="Dong H.-L."/>
            <person name="Shu W.-S."/>
        </authorList>
    </citation>
    <scope>NUCLEOTIDE SEQUENCE [LARGE SCALE GENOMIC DNA]</scope>
    <source>
        <strain evidence="14">AP4</strain>
    </source>
</reference>
<dbReference type="EMBL" id="SHMQ01000010">
    <property type="protein sequence ID" value="RZV39477.1"/>
    <property type="molecule type" value="Genomic_DNA"/>
</dbReference>
<accession>A0A520XE56</accession>
<dbReference type="InterPro" id="IPR013408">
    <property type="entry name" value="Cas10/Csm1"/>
</dbReference>
<evidence type="ECO:0000256" key="5">
    <source>
        <dbReference type="ARBA" id="ARBA00022722"/>
    </source>
</evidence>
<keyword evidence="11" id="KW-0051">Antiviral defense</keyword>
<dbReference type="Pfam" id="PF18211">
    <property type="entry name" value="Csm1_B"/>
    <property type="match status" value="1"/>
</dbReference>
<evidence type="ECO:0000259" key="13">
    <source>
        <dbReference type="PROSITE" id="PS50887"/>
    </source>
</evidence>
<dbReference type="GO" id="GO:0005524">
    <property type="term" value="F:ATP binding"/>
    <property type="evidence" value="ECO:0007669"/>
    <property type="project" value="UniProtKB-KW"/>
</dbReference>
<dbReference type="InterPro" id="IPR041062">
    <property type="entry name" value="Csm1_B"/>
</dbReference>
<keyword evidence="8" id="KW-0378">Hydrolase</keyword>
<evidence type="ECO:0000256" key="11">
    <source>
        <dbReference type="ARBA" id="ARBA00023118"/>
    </source>
</evidence>
<protein>
    <recommendedName>
        <fullName evidence="3">CRISPR system single-strand-specific deoxyribonuclease Cas10/Csm1 (subtype III-A)</fullName>
    </recommendedName>
    <alternativeName>
        <fullName evidence="12">Cyclic oligoadenylate synthase</fullName>
    </alternativeName>
</protein>
<dbReference type="InterPro" id="IPR054767">
    <property type="entry name" value="Cas10-Cmr2_palm2"/>
</dbReference>
<evidence type="ECO:0000256" key="7">
    <source>
        <dbReference type="ARBA" id="ARBA00022759"/>
    </source>
</evidence>
<proteinExistence type="inferred from homology"/>
<keyword evidence="10" id="KW-0067">ATP-binding</keyword>
<evidence type="ECO:0000256" key="3">
    <source>
        <dbReference type="ARBA" id="ARBA00014333"/>
    </source>
</evidence>
<keyword evidence="6" id="KW-0547">Nucleotide-binding</keyword>
<dbReference type="GO" id="GO:0004527">
    <property type="term" value="F:exonuclease activity"/>
    <property type="evidence" value="ECO:0007669"/>
    <property type="project" value="UniProtKB-KW"/>
</dbReference>
<evidence type="ECO:0000256" key="12">
    <source>
        <dbReference type="ARBA" id="ARBA00032922"/>
    </source>
</evidence>
<dbReference type="Gene3D" id="1.10.3210.10">
    <property type="entry name" value="Hypothetical protein af1432"/>
    <property type="match status" value="1"/>
</dbReference>
<evidence type="ECO:0000256" key="6">
    <source>
        <dbReference type="ARBA" id="ARBA00022741"/>
    </source>
</evidence>
<comment type="similarity">
    <text evidence="2">Belongs to the CRISPR-associated Cas10/Csm1 family.</text>
</comment>
<keyword evidence="7" id="KW-0255">Endonuclease</keyword>
<evidence type="ECO:0000313" key="15">
    <source>
        <dbReference type="Proteomes" id="UP000322454"/>
    </source>
</evidence>
<dbReference type="InterPro" id="IPR006674">
    <property type="entry name" value="HD_domain"/>
</dbReference>
<dbReference type="NCBIfam" id="TIGR02578">
    <property type="entry name" value="cas_TM1811_Csm1"/>
    <property type="match status" value="1"/>
</dbReference>
<dbReference type="PANTHER" id="PTHR36528">
    <property type="entry name" value="CRISPR SYSTEM SINGLE-STRAND-SPECIFIC DEOXYRIBONUCLEASE CAS10/CSM1 (SUBTYPE III-A)"/>
    <property type="match status" value="1"/>
</dbReference>
<evidence type="ECO:0000256" key="9">
    <source>
        <dbReference type="ARBA" id="ARBA00022839"/>
    </source>
</evidence>
<name>A0A520XE56_9DELT</name>
<comment type="cofactor">
    <cofactor evidence="1">
        <name>a divalent metal cation</name>
        <dbReference type="ChEBI" id="CHEBI:60240"/>
    </cofactor>
</comment>
<dbReference type="GO" id="GO:0004519">
    <property type="term" value="F:endonuclease activity"/>
    <property type="evidence" value="ECO:0007669"/>
    <property type="project" value="UniProtKB-KW"/>
</dbReference>
<evidence type="ECO:0000256" key="10">
    <source>
        <dbReference type="ARBA" id="ARBA00022840"/>
    </source>
</evidence>
<dbReference type="GO" id="GO:0051607">
    <property type="term" value="P:defense response to virus"/>
    <property type="evidence" value="ECO:0007669"/>
    <property type="project" value="UniProtKB-KW"/>
</dbReference>
<sequence length="894" mass="102437">MDFVNKISIAALLHDIGKFYQRAGLNLKNPNNYSYCPTYNQSNSHIHSAFTAQFFDDFENKFSIFLDANENSDDNIINLASYHHKPSSPHQQIITEADCLASGFDRTGYDEYNAYVSLNEQEQKQQERYDKARLLSPFSKLYLGKNVKEAKLDEYFYEIDELVPENIFPKSLKELDSNNTSNSKPSEKYLKLWDKFKADFNLLDFSQATENFNNFYQSLLYVLERYTSFIPSSSYHTIADISLIDHSKVTSAIATALYKFQEGCNNFDVINIKNREDYKYLMVQGDFTGIQKFIFDRYGKSNKFAAKILRAKSLFVSAFTELSASYICNKSGVNNACILINAGGKFVLLLPNNQNIKNIIAEAEANINDNFLYGATYSQTIFNITSIPFCGNDFKMGVSNFSKKMKELAESLELKKLKPAIKKEKFVFNNYLDEVSKAEGVCEICGIRPITTSKNIDKEKISLCIFDKIAVENGEELVKNDFIILKNGLFVKSIENLIDEGKNKYDFIDFAKLNGSTLNKKIDKDDVVYDVRGIYDENGKSFDFSGYAKKPYKAYVPVFKETDDKNLRYEDLSKTDIKNDVMPGSLKLFNYIARDGRKIIYENGREKSVGVSHLAVLKGDIDNAGEIFINGFKKINAENNINNLDNAKDIEDIYTISRFSMMSRMFDYFFGVWLPYNFLTKEYSSIYTIFAGGDDLFLVGPWNQIICLAELVSKKIKELAGLNEEVHISIGIALASSSVPVYQLSDKAEDELEKCKNLNGKNAVTVFGKTLKWDEFYKVFAKKQYFGELLEDENGNGNKAENKHNAVSIGYIYRIMKFIEMNEKIENCKKNGGINLNCLYENAKWRALFRYITHRNYGDNKLLTEKLNEIPENIEKFGDKLIIPISYAIYERRV</sequence>
<dbReference type="InterPro" id="IPR043128">
    <property type="entry name" value="Rev_trsase/Diguanyl_cyclase"/>
</dbReference>
<dbReference type="AlphaFoldDB" id="A0A520XE56"/>